<dbReference type="InParanoid" id="A0A4S2MJC9"/>
<evidence type="ECO:0000256" key="10">
    <source>
        <dbReference type="RuleBase" id="RU361153"/>
    </source>
</evidence>
<dbReference type="PANTHER" id="PTHR31297">
    <property type="entry name" value="GLUCAN ENDO-1,6-BETA-GLUCOSIDASE B"/>
    <property type="match status" value="1"/>
</dbReference>
<keyword evidence="4 11" id="KW-0732">Signal</keyword>
<comment type="similarity">
    <text evidence="2 10">Belongs to the glycosyl hydrolase 5 (cellulase A) family.</text>
</comment>
<feature type="signal peptide" evidence="11">
    <location>
        <begin position="1"/>
        <end position="21"/>
    </location>
</feature>
<proteinExistence type="inferred from homology"/>
<evidence type="ECO:0000256" key="2">
    <source>
        <dbReference type="ARBA" id="ARBA00005641"/>
    </source>
</evidence>
<evidence type="ECO:0000256" key="1">
    <source>
        <dbReference type="ARBA" id="ARBA00004613"/>
    </source>
</evidence>
<dbReference type="OrthoDB" id="62120at2759"/>
<evidence type="ECO:0000256" key="5">
    <source>
        <dbReference type="ARBA" id="ARBA00022801"/>
    </source>
</evidence>
<comment type="catalytic activity">
    <reaction evidence="8">
        <text>Successive hydrolysis of beta-D-glucose units from the non-reducing ends of (1-&gt;3)-beta-D-glucans, releasing alpha-glucose.</text>
        <dbReference type="EC" id="3.2.1.58"/>
    </reaction>
</comment>
<dbReference type="InterPro" id="IPR050386">
    <property type="entry name" value="Glycosyl_hydrolase_5"/>
</dbReference>
<evidence type="ECO:0000256" key="8">
    <source>
        <dbReference type="ARBA" id="ARBA00036824"/>
    </source>
</evidence>
<dbReference type="EMBL" id="ML220160">
    <property type="protein sequence ID" value="TGZ77060.1"/>
    <property type="molecule type" value="Genomic_DNA"/>
</dbReference>
<evidence type="ECO:0000313" key="14">
    <source>
        <dbReference type="Proteomes" id="UP000298138"/>
    </source>
</evidence>
<gene>
    <name evidence="13" type="ORF">EX30DRAFT_324041</name>
</gene>
<dbReference type="STRING" id="341454.A0A4S2MJC9"/>
<evidence type="ECO:0000256" key="7">
    <source>
        <dbReference type="ARBA" id="ARBA00023316"/>
    </source>
</evidence>
<keyword evidence="3" id="KW-0964">Secreted</keyword>
<keyword evidence="5 10" id="KW-0378">Hydrolase</keyword>
<dbReference type="Pfam" id="PF00150">
    <property type="entry name" value="Cellulase"/>
    <property type="match status" value="1"/>
</dbReference>
<dbReference type="FunCoup" id="A0A4S2MJC9">
    <property type="interactions" value="121"/>
</dbReference>
<dbReference type="GO" id="GO:0071555">
    <property type="term" value="P:cell wall organization"/>
    <property type="evidence" value="ECO:0007669"/>
    <property type="project" value="UniProtKB-KW"/>
</dbReference>
<evidence type="ECO:0000256" key="6">
    <source>
        <dbReference type="ARBA" id="ARBA00023295"/>
    </source>
</evidence>
<keyword evidence="14" id="KW-1185">Reference proteome</keyword>
<organism evidence="13 14">
    <name type="scientific">Ascodesmis nigricans</name>
    <dbReference type="NCBI Taxonomy" id="341454"/>
    <lineage>
        <taxon>Eukaryota</taxon>
        <taxon>Fungi</taxon>
        <taxon>Dikarya</taxon>
        <taxon>Ascomycota</taxon>
        <taxon>Pezizomycotina</taxon>
        <taxon>Pezizomycetes</taxon>
        <taxon>Pezizales</taxon>
        <taxon>Ascodesmidaceae</taxon>
        <taxon>Ascodesmis</taxon>
    </lineage>
</organism>
<dbReference type="GO" id="GO:0009986">
    <property type="term" value="C:cell surface"/>
    <property type="evidence" value="ECO:0007669"/>
    <property type="project" value="TreeGrafter"/>
</dbReference>
<evidence type="ECO:0000256" key="9">
    <source>
        <dbReference type="ARBA" id="ARBA00038929"/>
    </source>
</evidence>
<evidence type="ECO:0000256" key="3">
    <source>
        <dbReference type="ARBA" id="ARBA00022525"/>
    </source>
</evidence>
<dbReference type="AlphaFoldDB" id="A0A4S2MJC9"/>
<accession>A0A4S2MJC9</accession>
<keyword evidence="6 10" id="KW-0326">Glycosidase</keyword>
<dbReference type="GO" id="GO:0005576">
    <property type="term" value="C:extracellular region"/>
    <property type="evidence" value="ECO:0007669"/>
    <property type="project" value="UniProtKB-SubCell"/>
</dbReference>
<dbReference type="Proteomes" id="UP000298138">
    <property type="component" value="Unassembled WGS sequence"/>
</dbReference>
<feature type="domain" description="Glycoside hydrolase family 5" evidence="12">
    <location>
        <begin position="78"/>
        <end position="311"/>
    </location>
</feature>
<dbReference type="FunFam" id="3.20.20.80:FF:000033">
    <property type="entry name" value="Glucan 1,3-beta-glucosidase A"/>
    <property type="match status" value="1"/>
</dbReference>
<dbReference type="GO" id="GO:0004338">
    <property type="term" value="F:glucan exo-1,3-beta-glucosidase activity"/>
    <property type="evidence" value="ECO:0007669"/>
    <property type="project" value="UniProtKB-EC"/>
</dbReference>
<evidence type="ECO:0000256" key="11">
    <source>
        <dbReference type="SAM" id="SignalP"/>
    </source>
</evidence>
<sequence>MKSIKCLGLLAVGALLGLAGARPSSLEKRSPDIPTVGEKVRGVNLGGWLVLEPWITPSLFEDVPGAVDEYTFSEKLGKEATKAKLEEHWSTFFTARDFADMAAAGLNHVRIPVGYWAVKALPGDPYVSGQLPYLDKAIEWAREAGLKVWIDLHGAPGGQNGFDNSGYREHIEWQQGKNVEHTLKVIQALTERYAVPKCRGVVAAIGLLNEPLAPKLDQKRLEKFWNDGYHIVRETNPTIPVVIADGFTHLHNLNGFMTNLKNVVLDTHQYQVFTMGQLQADIQGHLNNACDIGWQLQGCDKPTITGEWSGAMTDCAHLLNGVGRGVRYEGTYNYDGESFFIGNCGARVSGSIAGLGSEEMEKTRRLVEAQLDAYEQGAGWFFWTWKTERGSPGWEMRDMIKTGVFPQPLTDRKYPNQCKF</sequence>
<dbReference type="SUPFAM" id="SSF51445">
    <property type="entry name" value="(Trans)glycosidases"/>
    <property type="match status" value="1"/>
</dbReference>
<dbReference type="PANTHER" id="PTHR31297:SF1">
    <property type="entry name" value="GLUCAN 1,3-BETA-GLUCOSIDASE I_II-RELATED"/>
    <property type="match status" value="1"/>
</dbReference>
<evidence type="ECO:0000256" key="4">
    <source>
        <dbReference type="ARBA" id="ARBA00022729"/>
    </source>
</evidence>
<dbReference type="GO" id="GO:0009251">
    <property type="term" value="P:glucan catabolic process"/>
    <property type="evidence" value="ECO:0007669"/>
    <property type="project" value="TreeGrafter"/>
</dbReference>
<dbReference type="InterPro" id="IPR017853">
    <property type="entry name" value="GH"/>
</dbReference>
<dbReference type="Gene3D" id="3.20.20.80">
    <property type="entry name" value="Glycosidases"/>
    <property type="match status" value="1"/>
</dbReference>
<dbReference type="InterPro" id="IPR001547">
    <property type="entry name" value="Glyco_hydro_5"/>
</dbReference>
<reference evidence="13 14" key="1">
    <citation type="submission" date="2019-04" db="EMBL/GenBank/DDBJ databases">
        <title>Comparative genomics and transcriptomics to analyze fruiting body development in filamentous ascomycetes.</title>
        <authorList>
            <consortium name="DOE Joint Genome Institute"/>
            <person name="Lutkenhaus R."/>
            <person name="Traeger S."/>
            <person name="Breuer J."/>
            <person name="Kuo A."/>
            <person name="Lipzen A."/>
            <person name="Pangilinan J."/>
            <person name="Dilworth D."/>
            <person name="Sandor L."/>
            <person name="Poggeler S."/>
            <person name="Barry K."/>
            <person name="Grigoriev I.V."/>
            <person name="Nowrousian M."/>
        </authorList>
    </citation>
    <scope>NUCLEOTIDE SEQUENCE [LARGE SCALE GENOMIC DNA]</scope>
    <source>
        <strain evidence="13 14">CBS 389.68</strain>
    </source>
</reference>
<keyword evidence="7" id="KW-0961">Cell wall biogenesis/degradation</keyword>
<feature type="chain" id="PRO_5020903291" description="glucan 1,3-beta-glucosidase" evidence="11">
    <location>
        <begin position="22"/>
        <end position="420"/>
    </location>
</feature>
<comment type="subcellular location">
    <subcellularLocation>
        <location evidence="1">Secreted</location>
    </subcellularLocation>
</comment>
<evidence type="ECO:0000259" key="12">
    <source>
        <dbReference type="Pfam" id="PF00150"/>
    </source>
</evidence>
<dbReference type="EC" id="3.2.1.58" evidence="9"/>
<evidence type="ECO:0000313" key="13">
    <source>
        <dbReference type="EMBL" id="TGZ77060.1"/>
    </source>
</evidence>
<protein>
    <recommendedName>
        <fullName evidence="9">glucan 1,3-beta-glucosidase</fullName>
        <ecNumber evidence="9">3.2.1.58</ecNumber>
    </recommendedName>
</protein>
<name>A0A4S2MJC9_9PEZI</name>